<proteinExistence type="predicted"/>
<reference evidence="1" key="1">
    <citation type="submission" date="2021-01" db="EMBL/GenBank/DDBJ databases">
        <title>Whole genome shotgun sequence of Dactylosporangium siamense NBRC 106093.</title>
        <authorList>
            <person name="Komaki H."/>
            <person name="Tamura T."/>
        </authorList>
    </citation>
    <scope>NUCLEOTIDE SEQUENCE</scope>
    <source>
        <strain evidence="1">NBRC 106093</strain>
    </source>
</reference>
<gene>
    <name evidence="1" type="ORF">Dsi01nite_010260</name>
</gene>
<protein>
    <recommendedName>
        <fullName evidence="3">HK97 gp10 family phage protein</fullName>
    </recommendedName>
</protein>
<evidence type="ECO:0000313" key="2">
    <source>
        <dbReference type="Proteomes" id="UP000660611"/>
    </source>
</evidence>
<keyword evidence="2" id="KW-1185">Reference proteome</keyword>
<evidence type="ECO:0008006" key="3">
    <source>
        <dbReference type="Google" id="ProtNLM"/>
    </source>
</evidence>
<name>A0A919U8P5_9ACTN</name>
<dbReference type="Proteomes" id="UP000660611">
    <property type="component" value="Unassembled WGS sequence"/>
</dbReference>
<dbReference type="EMBL" id="BONQ01000018">
    <property type="protein sequence ID" value="GIG42985.1"/>
    <property type="molecule type" value="Genomic_DNA"/>
</dbReference>
<evidence type="ECO:0000313" key="1">
    <source>
        <dbReference type="EMBL" id="GIG42985.1"/>
    </source>
</evidence>
<dbReference type="AlphaFoldDB" id="A0A919U8P5"/>
<organism evidence="1 2">
    <name type="scientific">Dactylosporangium siamense</name>
    <dbReference type="NCBI Taxonomy" id="685454"/>
    <lineage>
        <taxon>Bacteria</taxon>
        <taxon>Bacillati</taxon>
        <taxon>Actinomycetota</taxon>
        <taxon>Actinomycetes</taxon>
        <taxon>Micromonosporales</taxon>
        <taxon>Micromonosporaceae</taxon>
        <taxon>Dactylosporangium</taxon>
    </lineage>
</organism>
<comment type="caution">
    <text evidence="1">The sequence shown here is derived from an EMBL/GenBank/DDBJ whole genome shotgun (WGS) entry which is preliminary data.</text>
</comment>
<accession>A0A919U8P5</accession>
<dbReference type="RefSeq" id="WP_203844866.1">
    <property type="nucleotide sequence ID" value="NZ_BAAAVW010000002.1"/>
</dbReference>
<sequence length="124" mass="13293">MVTKVKVTGLQELQRDLRATAEGLDGDDLSRVMGDIADDTARLAASFAPRRTGRLAASVKGGQIKTKAVVGASVPYAAPINYGWPRRGVAASRFMQRADEAMKPTLPTRLEQAINRLISARGLS</sequence>